<accession>A0A5Q2MXC1</accession>
<proteinExistence type="predicted"/>
<organism evidence="1 2">
    <name type="scientific">Heliorestis convoluta</name>
    <dbReference type="NCBI Taxonomy" id="356322"/>
    <lineage>
        <taxon>Bacteria</taxon>
        <taxon>Bacillati</taxon>
        <taxon>Bacillota</taxon>
        <taxon>Clostridia</taxon>
        <taxon>Eubacteriales</taxon>
        <taxon>Heliobacteriaceae</taxon>
        <taxon>Heliorestis</taxon>
    </lineage>
</organism>
<gene>
    <name evidence="1" type="ORF">FTV88_1187</name>
</gene>
<protein>
    <submittedName>
        <fullName evidence="1">Uncharacterized protein</fullName>
    </submittedName>
</protein>
<evidence type="ECO:0000313" key="2">
    <source>
        <dbReference type="Proteomes" id="UP000366051"/>
    </source>
</evidence>
<sequence>MRFGFQGMMDHLFLFAGIEKALERFCFKGRFFKNAAFPKNRGDLA</sequence>
<dbReference type="EMBL" id="CP045875">
    <property type="protein sequence ID" value="QGG47334.1"/>
    <property type="molecule type" value="Genomic_DNA"/>
</dbReference>
<dbReference type="KEGG" id="hcv:FTV88_1187"/>
<reference evidence="2" key="1">
    <citation type="submission" date="2019-11" db="EMBL/GenBank/DDBJ databases">
        <title>Genome sequence of Heliorestis convoluta strain HH, an alkaliphilic and minimalistic phototrophic bacterium from a soda lake in Egypt.</title>
        <authorList>
            <person name="Dewey E.D."/>
            <person name="Stokes L.M."/>
            <person name="Burchell B.M."/>
            <person name="Shaffer K.N."/>
            <person name="Huntington A.M."/>
            <person name="Baker J.M."/>
            <person name="Nadendla S."/>
            <person name="Giglio M.G."/>
            <person name="Touchman J.W."/>
            <person name="Blankenship R.E."/>
            <person name="Madigan M.T."/>
            <person name="Sattley W.M."/>
        </authorList>
    </citation>
    <scope>NUCLEOTIDE SEQUENCE [LARGE SCALE GENOMIC DNA]</scope>
    <source>
        <strain evidence="2">HH</strain>
    </source>
</reference>
<dbReference type="AlphaFoldDB" id="A0A5Q2MXC1"/>
<name>A0A5Q2MXC1_9FIRM</name>
<evidence type="ECO:0000313" key="1">
    <source>
        <dbReference type="EMBL" id="QGG47334.1"/>
    </source>
</evidence>
<keyword evidence="2" id="KW-1185">Reference proteome</keyword>
<dbReference type="Proteomes" id="UP000366051">
    <property type="component" value="Chromosome"/>
</dbReference>